<organism evidence="1">
    <name type="scientific">Strongyloides ratti</name>
    <name type="common">Parasitic roundworm</name>
    <dbReference type="NCBI Taxonomy" id="34506"/>
    <lineage>
        <taxon>Eukaryota</taxon>
        <taxon>Metazoa</taxon>
        <taxon>Ecdysozoa</taxon>
        <taxon>Nematoda</taxon>
        <taxon>Chromadorea</taxon>
        <taxon>Rhabditida</taxon>
        <taxon>Tylenchina</taxon>
        <taxon>Panagrolaimomorpha</taxon>
        <taxon>Strongyloidoidea</taxon>
        <taxon>Strongyloididae</taxon>
        <taxon>Strongyloides</taxon>
    </lineage>
</organism>
<protein>
    <submittedName>
        <fullName evidence="1">Ribosomal protein S6 family and Translation elongation factor EF1B/ribosomal protein S6 domain-containing protein</fullName>
    </submittedName>
</protein>
<dbReference type="AlphaFoldDB" id="A0A090L4R0"/>
<sequence length="162" mass="18728">MPFYEVTLIPKNLAKADLFNTLKRSVTMLLDNGAIITEMKSLGQRELPYKRIAKQTKQPVTSSTYLFLKAYMPLDNQIASLETLKNDLEMVHAYFVNTKELGKPITECNLDDMLKPPAYRESVEVLRKGQKMGHFTRQMIYKRTEKVWKSVPKSYPIPPARD</sequence>
<keyword evidence="1" id="KW-0648">Protein biosynthesis</keyword>
<keyword evidence="1" id="KW-0687">Ribonucleoprotein</keyword>
<dbReference type="WBParaSite" id="SRAE_1000302900.1">
    <property type="protein sequence ID" value="SRAE_1000302900.1"/>
    <property type="gene ID" value="WBGene00259646"/>
</dbReference>
<dbReference type="GO" id="GO:0005840">
    <property type="term" value="C:ribosome"/>
    <property type="evidence" value="ECO:0007669"/>
    <property type="project" value="UniProtKB-KW"/>
</dbReference>
<evidence type="ECO:0000313" key="2">
    <source>
        <dbReference type="Proteomes" id="UP000035682"/>
    </source>
</evidence>
<dbReference type="GeneID" id="36377141"/>
<dbReference type="InterPro" id="IPR014717">
    <property type="entry name" value="Transl_elong_EF1B/ribsomal_bS6"/>
</dbReference>
<dbReference type="SUPFAM" id="SSF54995">
    <property type="entry name" value="Ribosomal protein S6"/>
    <property type="match status" value="1"/>
</dbReference>
<reference evidence="3" key="2">
    <citation type="submission" date="2020-12" db="UniProtKB">
        <authorList>
            <consortium name="WormBaseParasite"/>
        </authorList>
    </citation>
    <scope>IDENTIFICATION</scope>
</reference>
<dbReference type="OrthoDB" id="268530at2759"/>
<dbReference type="InterPro" id="IPR035980">
    <property type="entry name" value="Ribosomal_bS6_sf"/>
</dbReference>
<accession>A0A090L4R0</accession>
<evidence type="ECO:0000313" key="3">
    <source>
        <dbReference type="WBParaSite" id="SRAE_1000302900.1"/>
    </source>
</evidence>
<evidence type="ECO:0000313" key="4">
    <source>
        <dbReference type="WormBase" id="SRAE_1000302900"/>
    </source>
</evidence>
<evidence type="ECO:0000313" key="1">
    <source>
        <dbReference type="EMBL" id="CEF64776.1"/>
    </source>
</evidence>
<dbReference type="GO" id="GO:0019843">
    <property type="term" value="F:rRNA binding"/>
    <property type="evidence" value="ECO:0007669"/>
    <property type="project" value="InterPro"/>
</dbReference>
<dbReference type="RefSeq" id="XP_024503977.1">
    <property type="nucleotide sequence ID" value="XM_024650173.1"/>
</dbReference>
<dbReference type="GO" id="GO:0003735">
    <property type="term" value="F:structural constituent of ribosome"/>
    <property type="evidence" value="ECO:0007669"/>
    <property type="project" value="InterPro"/>
</dbReference>
<dbReference type="Proteomes" id="UP000035682">
    <property type="component" value="Unplaced"/>
</dbReference>
<dbReference type="OMA" id="HFTRQMI"/>
<dbReference type="EMBL" id="LN609528">
    <property type="protein sequence ID" value="CEF64776.1"/>
    <property type="molecule type" value="Genomic_DNA"/>
</dbReference>
<dbReference type="STRING" id="34506.A0A090L4R0"/>
<keyword evidence="1" id="KW-0689">Ribosomal protein</keyword>
<name>A0A090L4R0_STRRB</name>
<dbReference type="Gene3D" id="3.30.70.60">
    <property type="match status" value="1"/>
</dbReference>
<proteinExistence type="predicted"/>
<dbReference type="WormBase" id="SRAE_1000302900">
    <property type="protein sequence ID" value="SRP00883"/>
    <property type="gene ID" value="WBGene00259646"/>
</dbReference>
<keyword evidence="1" id="KW-0251">Elongation factor</keyword>
<keyword evidence="2" id="KW-1185">Reference proteome</keyword>
<gene>
    <name evidence="1 3 4" type="ORF">SRAE_1000302900</name>
</gene>
<dbReference type="GO" id="GO:0003746">
    <property type="term" value="F:translation elongation factor activity"/>
    <property type="evidence" value="ECO:0007669"/>
    <property type="project" value="UniProtKB-KW"/>
</dbReference>
<reference evidence="1 2" key="1">
    <citation type="submission" date="2014-09" db="EMBL/GenBank/DDBJ databases">
        <authorList>
            <person name="Martin A.A."/>
        </authorList>
    </citation>
    <scope>NUCLEOTIDE SEQUENCE</scope>
    <source>
        <strain evidence="2">ED321</strain>
        <strain evidence="1">ED321 Heterogonic</strain>
    </source>
</reference>
<dbReference type="CTD" id="36377141"/>